<organism evidence="1 2">
    <name type="scientific">Apis cerana cerana</name>
    <name type="common">Oriental honeybee</name>
    <dbReference type="NCBI Taxonomy" id="94128"/>
    <lineage>
        <taxon>Eukaryota</taxon>
        <taxon>Metazoa</taxon>
        <taxon>Ecdysozoa</taxon>
        <taxon>Arthropoda</taxon>
        <taxon>Hexapoda</taxon>
        <taxon>Insecta</taxon>
        <taxon>Pterygota</taxon>
        <taxon>Neoptera</taxon>
        <taxon>Endopterygota</taxon>
        <taxon>Hymenoptera</taxon>
        <taxon>Apocrita</taxon>
        <taxon>Aculeata</taxon>
        <taxon>Apoidea</taxon>
        <taxon>Anthophila</taxon>
        <taxon>Apidae</taxon>
        <taxon>Apis</taxon>
    </lineage>
</organism>
<dbReference type="Proteomes" id="UP000242457">
    <property type="component" value="Unassembled WGS sequence"/>
</dbReference>
<dbReference type="AlphaFoldDB" id="A0A2A3E2A0"/>
<name>A0A2A3E2A0_APICC</name>
<protein>
    <submittedName>
        <fullName evidence="1">Uncharacterized protein</fullName>
    </submittedName>
</protein>
<proteinExistence type="predicted"/>
<sequence>MDNMNSKNIIDLADFMIEEFDVAWVALFKQKYNQLDYYTIKLYVENLKEQRNLIISASAFNSEDYPDLQKKRKRFMQKYIPLIAAAEIYLMKYKMFDTEEAITN</sequence>
<dbReference type="OrthoDB" id="7559385at2759"/>
<gene>
    <name evidence="1" type="ORF">APICC_04972</name>
</gene>
<keyword evidence="2" id="KW-1185">Reference proteome</keyword>
<accession>A0A2A3E2A0</accession>
<evidence type="ECO:0000313" key="2">
    <source>
        <dbReference type="Proteomes" id="UP000242457"/>
    </source>
</evidence>
<reference evidence="1 2" key="1">
    <citation type="submission" date="2014-07" db="EMBL/GenBank/DDBJ databases">
        <title>Genomic and transcriptomic analysis on Apis cerana provide comprehensive insights into honey bee biology.</title>
        <authorList>
            <person name="Diao Q."/>
            <person name="Sun L."/>
            <person name="Zheng H."/>
            <person name="Zheng H."/>
            <person name="Xu S."/>
            <person name="Wang S."/>
            <person name="Zeng Z."/>
            <person name="Hu F."/>
            <person name="Su S."/>
            <person name="Wu J."/>
        </authorList>
    </citation>
    <scope>NUCLEOTIDE SEQUENCE [LARGE SCALE GENOMIC DNA]</scope>
    <source>
        <tissue evidence="1">Pupae without intestine</tissue>
    </source>
</reference>
<dbReference type="EMBL" id="KZ288430">
    <property type="protein sequence ID" value="PBC25827.1"/>
    <property type="molecule type" value="Genomic_DNA"/>
</dbReference>
<evidence type="ECO:0000313" key="1">
    <source>
        <dbReference type="EMBL" id="PBC25827.1"/>
    </source>
</evidence>